<organism evidence="1 2">
    <name type="scientific">Serratia marcescens</name>
    <dbReference type="NCBI Taxonomy" id="615"/>
    <lineage>
        <taxon>Bacteria</taxon>
        <taxon>Pseudomonadati</taxon>
        <taxon>Pseudomonadota</taxon>
        <taxon>Gammaproteobacteria</taxon>
        <taxon>Enterobacterales</taxon>
        <taxon>Yersiniaceae</taxon>
        <taxon>Serratia</taxon>
    </lineage>
</organism>
<keyword evidence="2" id="KW-1185">Reference proteome</keyword>
<evidence type="ECO:0000313" key="2">
    <source>
        <dbReference type="Proteomes" id="UP000247823"/>
    </source>
</evidence>
<sequence length="90" mass="9989">MRAIMLPRPRRSFKSTYHITSINPITTPYQKMAHETNIQNQTFPLKLMLPRRLGVKKSAIGSHALALQTALSICAGQVATLNQWSASVGK</sequence>
<proteinExistence type="predicted"/>
<reference evidence="2" key="2">
    <citation type="submission" date="2018-06" db="EMBL/GenBank/DDBJ databases">
        <title>Serratia marcescens genome sequencing and assembly.</title>
        <authorList>
            <person name="Martins R.C."/>
            <person name="Perdigao-Neto L.V."/>
            <person name="Costa S.F."/>
            <person name="Levin A.S.S."/>
        </authorList>
    </citation>
    <scope>NUCLEOTIDE SEQUENCE [LARGE SCALE GENOMIC DNA]</scope>
    <source>
        <strain evidence="2">1283</strain>
    </source>
</reference>
<accession>A0ABX5NEL5</accession>
<reference evidence="1 2" key="1">
    <citation type="submission" date="2018-06" db="EMBL/GenBank/DDBJ databases">
        <title>Serratia marcescens genome sequencing and assembly.</title>
        <authorList>
            <person name="Martins R.C.R."/>
            <person name="Perdigao-Neto L.V."/>
            <person name="Costa S.F."/>
            <person name="Levin A.S.S."/>
        </authorList>
    </citation>
    <scope>NUCLEOTIDE SEQUENCE [LARGE SCALE GENOMIC DNA]</scope>
    <source>
        <strain evidence="1 2">1283</strain>
    </source>
</reference>
<gene>
    <name evidence="1" type="ORF">DMW51_10565</name>
</gene>
<dbReference type="Proteomes" id="UP000247823">
    <property type="component" value="Unassembled WGS sequence"/>
</dbReference>
<protein>
    <submittedName>
        <fullName evidence="1">Uncharacterized protein</fullName>
    </submittedName>
</protein>
<dbReference type="EMBL" id="QJQB01000241">
    <property type="protein sequence ID" value="PYA68709.1"/>
    <property type="molecule type" value="Genomic_DNA"/>
</dbReference>
<comment type="caution">
    <text evidence="1">The sequence shown here is derived from an EMBL/GenBank/DDBJ whole genome shotgun (WGS) entry which is preliminary data.</text>
</comment>
<evidence type="ECO:0000313" key="1">
    <source>
        <dbReference type="EMBL" id="PYA68709.1"/>
    </source>
</evidence>
<name>A0ABX5NEL5_SERMA</name>